<dbReference type="Proteomes" id="UP001055811">
    <property type="component" value="Linkage Group LG04"/>
</dbReference>
<sequence length="100" mass="11416">MGEDSRGGNRILDKMNRHKVSEVERLTQTVGELEEAVLAGGAAANVEEKKIFDRELARAKISANRDAIVVANYWKDTDNKVMPVKQWLEERRVFQKYIAI</sequence>
<gene>
    <name evidence="1" type="ORF">L2E82_20083</name>
</gene>
<dbReference type="EMBL" id="CM042012">
    <property type="protein sequence ID" value="KAI3749471.1"/>
    <property type="molecule type" value="Genomic_DNA"/>
</dbReference>
<organism evidence="1 2">
    <name type="scientific">Cichorium intybus</name>
    <name type="common">Chicory</name>
    <dbReference type="NCBI Taxonomy" id="13427"/>
    <lineage>
        <taxon>Eukaryota</taxon>
        <taxon>Viridiplantae</taxon>
        <taxon>Streptophyta</taxon>
        <taxon>Embryophyta</taxon>
        <taxon>Tracheophyta</taxon>
        <taxon>Spermatophyta</taxon>
        <taxon>Magnoliopsida</taxon>
        <taxon>eudicotyledons</taxon>
        <taxon>Gunneridae</taxon>
        <taxon>Pentapetalae</taxon>
        <taxon>asterids</taxon>
        <taxon>campanulids</taxon>
        <taxon>Asterales</taxon>
        <taxon>Asteraceae</taxon>
        <taxon>Cichorioideae</taxon>
        <taxon>Cichorieae</taxon>
        <taxon>Cichoriinae</taxon>
        <taxon>Cichorium</taxon>
    </lineage>
</organism>
<protein>
    <submittedName>
        <fullName evidence="1">Uncharacterized protein</fullName>
    </submittedName>
</protein>
<evidence type="ECO:0000313" key="2">
    <source>
        <dbReference type="Proteomes" id="UP001055811"/>
    </source>
</evidence>
<reference evidence="2" key="1">
    <citation type="journal article" date="2022" name="Mol. Ecol. Resour.">
        <title>The genomes of chicory, endive, great burdock and yacon provide insights into Asteraceae palaeo-polyploidization history and plant inulin production.</title>
        <authorList>
            <person name="Fan W."/>
            <person name="Wang S."/>
            <person name="Wang H."/>
            <person name="Wang A."/>
            <person name="Jiang F."/>
            <person name="Liu H."/>
            <person name="Zhao H."/>
            <person name="Xu D."/>
            <person name="Zhang Y."/>
        </authorList>
    </citation>
    <scope>NUCLEOTIDE SEQUENCE [LARGE SCALE GENOMIC DNA]</scope>
    <source>
        <strain evidence="2">cv. Punajuju</strain>
    </source>
</reference>
<accession>A0ACB9DTC5</accession>
<name>A0ACB9DTC5_CICIN</name>
<proteinExistence type="predicted"/>
<comment type="caution">
    <text evidence="1">The sequence shown here is derived from an EMBL/GenBank/DDBJ whole genome shotgun (WGS) entry which is preliminary data.</text>
</comment>
<reference evidence="1 2" key="2">
    <citation type="journal article" date="2022" name="Mol. Ecol. Resour.">
        <title>The genomes of chicory, endive, great burdock and yacon provide insights into Asteraceae paleo-polyploidization history and plant inulin production.</title>
        <authorList>
            <person name="Fan W."/>
            <person name="Wang S."/>
            <person name="Wang H."/>
            <person name="Wang A."/>
            <person name="Jiang F."/>
            <person name="Liu H."/>
            <person name="Zhao H."/>
            <person name="Xu D."/>
            <person name="Zhang Y."/>
        </authorList>
    </citation>
    <scope>NUCLEOTIDE SEQUENCE [LARGE SCALE GENOMIC DNA]</scope>
    <source>
        <strain evidence="2">cv. Punajuju</strain>
        <tissue evidence="1">Leaves</tissue>
    </source>
</reference>
<evidence type="ECO:0000313" key="1">
    <source>
        <dbReference type="EMBL" id="KAI3749471.1"/>
    </source>
</evidence>
<keyword evidence="2" id="KW-1185">Reference proteome</keyword>